<feature type="compositionally biased region" description="Basic and acidic residues" evidence="1">
    <location>
        <begin position="407"/>
        <end position="425"/>
    </location>
</feature>
<dbReference type="Proteomes" id="UP001321473">
    <property type="component" value="Unassembled WGS sequence"/>
</dbReference>
<gene>
    <name evidence="2" type="ORF">V5799_022539</name>
</gene>
<comment type="caution">
    <text evidence="2">The sequence shown here is derived from an EMBL/GenBank/DDBJ whole genome shotgun (WGS) entry which is preliminary data.</text>
</comment>
<keyword evidence="3" id="KW-1185">Reference proteome</keyword>
<name>A0AAQ4FLR5_AMBAM</name>
<feature type="region of interest" description="Disordered" evidence="1">
    <location>
        <begin position="449"/>
        <end position="468"/>
    </location>
</feature>
<accession>A0AAQ4FLR5</accession>
<reference evidence="2 3" key="1">
    <citation type="journal article" date="2023" name="Arcadia Sci">
        <title>De novo assembly of a long-read Amblyomma americanum tick genome.</title>
        <authorList>
            <person name="Chou S."/>
            <person name="Poskanzer K.E."/>
            <person name="Rollins M."/>
            <person name="Thuy-Boun P.S."/>
        </authorList>
    </citation>
    <scope>NUCLEOTIDE SEQUENCE [LARGE SCALE GENOMIC DNA]</scope>
    <source>
        <strain evidence="2">F_SG_1</strain>
        <tissue evidence="2">Salivary glands</tissue>
    </source>
</reference>
<feature type="compositionally biased region" description="Low complexity" evidence="1">
    <location>
        <begin position="281"/>
        <end position="297"/>
    </location>
</feature>
<feature type="region of interest" description="Disordered" evidence="1">
    <location>
        <begin position="247"/>
        <end position="440"/>
    </location>
</feature>
<feature type="region of interest" description="Disordered" evidence="1">
    <location>
        <begin position="181"/>
        <end position="215"/>
    </location>
</feature>
<sequence>MSSSSSQEQPLLKLDSVLSAEQVRALLQEAAQTPHNDKLDFDVLGNVAGTEDGNHSLAAIDDSFHDLENLRSHFASIHTSPLVGVVASAAVVQVLGQGPASGSLFAETSEAEVEALLKATLGADDLLSPIDLVLLDHCYCAPLAQLVAGPPTSSAGGAVTPLSGCSGQPLAQSTAVQETGLDRTPPLDEQDGDDAGLASPGSPQLPLRRSQRQIERIDRERLERIKAENAEQKRREQEEMVGRCTPVLGAESPQAPPPVPSSLSSPLMSPVSAAAPPPQMASPQPQQQQQQQPTSTPVRTLPATPKEKAHVVASPSQPSPARRGKVRNSESTSSTEGPPEDGSPLISPTRARKKRPHEEGGLREGPKKGSAPRKVGPEGAGPKGRRDGAIHKKGVLSRTEEDAVLAAREEHHHQPARRKSDDTDAKKRKHTPEPVSPFGKVVKVVRTVPEPKKRARRESFTDEPALFSQPDVLHKEHEPQTAPVTLAATASHTPVSTAASMTSMPAMATTPKPALQHSEESVYDSVEAHVARLAGGMEHGLVPATVSTPAAPTPTTPVVATPGAQVTGLTVPQHKPTAVRHGEHCQPLFHSAPVQCPFYLLGELHWSAWKCGIESEHQWSCSLVQQLYS</sequence>
<protein>
    <submittedName>
        <fullName evidence="2">Uncharacterized protein</fullName>
    </submittedName>
</protein>
<feature type="compositionally biased region" description="Low complexity" evidence="1">
    <location>
        <begin position="261"/>
        <end position="274"/>
    </location>
</feature>
<evidence type="ECO:0000313" key="3">
    <source>
        <dbReference type="Proteomes" id="UP001321473"/>
    </source>
</evidence>
<feature type="compositionally biased region" description="Basic and acidic residues" evidence="1">
    <location>
        <begin position="449"/>
        <end position="460"/>
    </location>
</feature>
<dbReference type="EMBL" id="JARKHS020001559">
    <property type="protein sequence ID" value="KAK8787685.1"/>
    <property type="molecule type" value="Genomic_DNA"/>
</dbReference>
<dbReference type="AlphaFoldDB" id="A0AAQ4FLR5"/>
<feature type="compositionally biased region" description="Basic and acidic residues" evidence="1">
    <location>
        <begin position="356"/>
        <end position="367"/>
    </location>
</feature>
<organism evidence="2 3">
    <name type="scientific">Amblyomma americanum</name>
    <name type="common">Lone star tick</name>
    <dbReference type="NCBI Taxonomy" id="6943"/>
    <lineage>
        <taxon>Eukaryota</taxon>
        <taxon>Metazoa</taxon>
        <taxon>Ecdysozoa</taxon>
        <taxon>Arthropoda</taxon>
        <taxon>Chelicerata</taxon>
        <taxon>Arachnida</taxon>
        <taxon>Acari</taxon>
        <taxon>Parasitiformes</taxon>
        <taxon>Ixodida</taxon>
        <taxon>Ixodoidea</taxon>
        <taxon>Ixodidae</taxon>
        <taxon>Amblyomminae</taxon>
        <taxon>Amblyomma</taxon>
    </lineage>
</organism>
<evidence type="ECO:0000313" key="2">
    <source>
        <dbReference type="EMBL" id="KAK8787685.1"/>
    </source>
</evidence>
<evidence type="ECO:0000256" key="1">
    <source>
        <dbReference type="SAM" id="MobiDB-lite"/>
    </source>
</evidence>
<proteinExistence type="predicted"/>